<dbReference type="InterPro" id="IPR003439">
    <property type="entry name" value="ABC_transporter-like_ATP-bd"/>
</dbReference>
<reference evidence="9 10" key="1">
    <citation type="submission" date="2020-08" db="EMBL/GenBank/DDBJ databases">
        <title>Winkia gen. nov., sp. nov., isolated from faeces of the Anser albifrons in China.</title>
        <authorList>
            <person name="Liu Q."/>
        </authorList>
    </citation>
    <scope>NUCLEOTIDE SEQUENCE [LARGE SCALE GENOMIC DNA]</scope>
    <source>
        <strain evidence="9 10">C62</strain>
    </source>
</reference>
<dbReference type="InterPro" id="IPR036640">
    <property type="entry name" value="ABC1_TM_sf"/>
</dbReference>
<evidence type="ECO:0000259" key="8">
    <source>
        <dbReference type="PROSITE" id="PS50893"/>
    </source>
</evidence>
<gene>
    <name evidence="9" type="ORF">H8R10_04450</name>
</gene>
<evidence type="ECO:0000256" key="2">
    <source>
        <dbReference type="ARBA" id="ARBA00022692"/>
    </source>
</evidence>
<evidence type="ECO:0000256" key="1">
    <source>
        <dbReference type="ARBA" id="ARBA00004651"/>
    </source>
</evidence>
<organism evidence="9 10">
    <name type="scientific">Nanchangia anserum</name>
    <dbReference type="NCBI Taxonomy" id="2692125"/>
    <lineage>
        <taxon>Bacteria</taxon>
        <taxon>Bacillati</taxon>
        <taxon>Actinomycetota</taxon>
        <taxon>Actinomycetes</taxon>
        <taxon>Actinomycetales</taxon>
        <taxon>Actinomycetaceae</taxon>
        <taxon>Nanchangia</taxon>
    </lineage>
</organism>
<dbReference type="Proteomes" id="UP000627538">
    <property type="component" value="Unassembled WGS sequence"/>
</dbReference>
<dbReference type="InterPro" id="IPR027417">
    <property type="entry name" value="P-loop_NTPase"/>
</dbReference>
<feature type="domain" description="ABC transporter" evidence="8">
    <location>
        <begin position="219"/>
        <end position="455"/>
    </location>
</feature>
<dbReference type="GO" id="GO:0016887">
    <property type="term" value="F:ATP hydrolysis activity"/>
    <property type="evidence" value="ECO:0007669"/>
    <property type="project" value="InterPro"/>
</dbReference>
<keyword evidence="10" id="KW-1185">Reference proteome</keyword>
<sequence>MSIVRKARECLSEGHPSSQFQASINVLSAIVTATSLGFALYDLSAKAALVSLIAPVPTALAYAWYGRQEAKYWPLAAESNRRAMYLQDQFSYRQTGAELSLMNATSTLAKGAIRSRREFRRIREKLEGKSVMTDSVAGAATTILFIIALVFLYREAEHSVGAVFAGIVGLMTGISAMAGVGYQVGELAISMPANSHFRSLLKLQQTDGRRFQQVAMERLAVRDVDVSYGDVRAVKAASFEAQRGSLCAVVGENGSGKTSLIRALEGVQREGSGEVCVDGRTLDIAEAGDWFEFATVQQDYGRYELTVREFISLGVPAARVTDDAIRAALRFSEAEEFVDALPDGVDSALGAQWGGAELSGGQWQRLAIARAVLTDAPVWFLDEPTSAVDAPTEERIFDRLAAEAEKRVIILTSHRVSTLRAAENIVVLKDGAVCETGSYAELMTEGTEFHRMFSSQLEKA</sequence>
<dbReference type="AlphaFoldDB" id="A0A8I0GG97"/>
<dbReference type="PANTHER" id="PTHR24221:SF654">
    <property type="entry name" value="ATP-BINDING CASSETTE SUB-FAMILY B MEMBER 6"/>
    <property type="match status" value="1"/>
</dbReference>
<feature type="transmembrane region" description="Helical" evidence="7">
    <location>
        <begin position="131"/>
        <end position="153"/>
    </location>
</feature>
<dbReference type="PROSITE" id="PS00211">
    <property type="entry name" value="ABC_TRANSPORTER_1"/>
    <property type="match status" value="1"/>
</dbReference>
<dbReference type="PANTHER" id="PTHR24221">
    <property type="entry name" value="ATP-BINDING CASSETTE SUB-FAMILY B"/>
    <property type="match status" value="1"/>
</dbReference>
<dbReference type="SMART" id="SM00382">
    <property type="entry name" value="AAA"/>
    <property type="match status" value="1"/>
</dbReference>
<keyword evidence="4 9" id="KW-0067">ATP-binding</keyword>
<comment type="subcellular location">
    <subcellularLocation>
        <location evidence="1">Cell membrane</location>
        <topology evidence="1">Multi-pass membrane protein</topology>
    </subcellularLocation>
</comment>
<comment type="caution">
    <text evidence="9">The sequence shown here is derived from an EMBL/GenBank/DDBJ whole genome shotgun (WGS) entry which is preliminary data.</text>
</comment>
<dbReference type="Gene3D" id="3.40.50.300">
    <property type="entry name" value="P-loop containing nucleotide triphosphate hydrolases"/>
    <property type="match status" value="1"/>
</dbReference>
<evidence type="ECO:0000256" key="4">
    <source>
        <dbReference type="ARBA" id="ARBA00022840"/>
    </source>
</evidence>
<keyword evidence="2 7" id="KW-0812">Transmembrane</keyword>
<evidence type="ECO:0000256" key="7">
    <source>
        <dbReference type="SAM" id="Phobius"/>
    </source>
</evidence>
<name>A0A8I0GG97_9ACTO</name>
<proteinExistence type="predicted"/>
<feature type="transmembrane region" description="Helical" evidence="7">
    <location>
        <begin position="47"/>
        <end position="65"/>
    </location>
</feature>
<dbReference type="PROSITE" id="PS50893">
    <property type="entry name" value="ABC_TRANSPORTER_2"/>
    <property type="match status" value="1"/>
</dbReference>
<dbReference type="InterPro" id="IPR017871">
    <property type="entry name" value="ABC_transporter-like_CS"/>
</dbReference>
<dbReference type="InterPro" id="IPR039421">
    <property type="entry name" value="Type_1_exporter"/>
</dbReference>
<keyword evidence="3" id="KW-0547">Nucleotide-binding</keyword>
<dbReference type="GO" id="GO:0005524">
    <property type="term" value="F:ATP binding"/>
    <property type="evidence" value="ECO:0007669"/>
    <property type="project" value="UniProtKB-KW"/>
</dbReference>
<evidence type="ECO:0000256" key="6">
    <source>
        <dbReference type="ARBA" id="ARBA00023136"/>
    </source>
</evidence>
<evidence type="ECO:0000313" key="9">
    <source>
        <dbReference type="EMBL" id="MBD3689479.1"/>
    </source>
</evidence>
<dbReference type="EMBL" id="JACRUO010000001">
    <property type="protein sequence ID" value="MBD3689479.1"/>
    <property type="molecule type" value="Genomic_DNA"/>
</dbReference>
<accession>A0A8I0GG97</accession>
<keyword evidence="6 7" id="KW-0472">Membrane</keyword>
<dbReference type="SUPFAM" id="SSF52540">
    <property type="entry name" value="P-loop containing nucleoside triphosphate hydrolases"/>
    <property type="match status" value="1"/>
</dbReference>
<dbReference type="GO" id="GO:0005886">
    <property type="term" value="C:plasma membrane"/>
    <property type="evidence" value="ECO:0007669"/>
    <property type="project" value="UniProtKB-SubCell"/>
</dbReference>
<evidence type="ECO:0000256" key="3">
    <source>
        <dbReference type="ARBA" id="ARBA00022741"/>
    </source>
</evidence>
<keyword evidence="5 7" id="KW-1133">Transmembrane helix</keyword>
<evidence type="ECO:0000313" key="10">
    <source>
        <dbReference type="Proteomes" id="UP000627538"/>
    </source>
</evidence>
<dbReference type="InterPro" id="IPR003593">
    <property type="entry name" value="AAA+_ATPase"/>
</dbReference>
<dbReference type="RefSeq" id="WP_191071523.1">
    <property type="nucleotide sequence ID" value="NZ_JACRUO010000001.1"/>
</dbReference>
<dbReference type="GO" id="GO:0034040">
    <property type="term" value="F:ATPase-coupled lipid transmembrane transporter activity"/>
    <property type="evidence" value="ECO:0007669"/>
    <property type="project" value="TreeGrafter"/>
</dbReference>
<protein>
    <submittedName>
        <fullName evidence="9">ABC transporter ATP-binding protein</fullName>
    </submittedName>
</protein>
<dbReference type="SUPFAM" id="SSF90123">
    <property type="entry name" value="ABC transporter transmembrane region"/>
    <property type="match status" value="1"/>
</dbReference>
<evidence type="ECO:0000256" key="5">
    <source>
        <dbReference type="ARBA" id="ARBA00022989"/>
    </source>
</evidence>
<feature type="transmembrane region" description="Helical" evidence="7">
    <location>
        <begin position="159"/>
        <end position="182"/>
    </location>
</feature>
<dbReference type="Pfam" id="PF00005">
    <property type="entry name" value="ABC_tran"/>
    <property type="match status" value="1"/>
</dbReference>